<evidence type="ECO:0000313" key="1">
    <source>
        <dbReference type="EMBL" id="GGY90976.1"/>
    </source>
</evidence>
<reference evidence="1" key="3">
    <citation type="submission" date="2022-12" db="EMBL/GenBank/DDBJ databases">
        <authorList>
            <person name="Sun Q."/>
            <person name="Kim S."/>
        </authorList>
    </citation>
    <scope>NUCLEOTIDE SEQUENCE</scope>
    <source>
        <strain evidence="1">KCTC 12344</strain>
    </source>
</reference>
<proteinExistence type="predicted"/>
<evidence type="ECO:0000313" key="2">
    <source>
        <dbReference type="EMBL" id="QBQ37528.1"/>
    </source>
</evidence>
<sequence>MSNLTLFDAYLRNWNAEPDGEPFATHSGHLLPVRLDGHPNGRPAMIKIARHVDERIGSQVMRWWDGDGAAHVYAYDEDDGVLLMERATGSAHLLNMALQGEDDAATRIVCRVISRLHAKRPSLPPGELLPLTRFFESLAPMARREGGLMAECSVVADELLGSQRERVVLHGDAHHSNILDFGERGWLAIDPKRVTGERYYDYVGVLCNPDLKTCIDPIRFAKQVDIVVDAARLERRRLLRWVMAHAALSAAWFLEDGERNEADNELAVARLARQALERAG</sequence>
<dbReference type="GO" id="GO:0016773">
    <property type="term" value="F:phosphotransferase activity, alcohol group as acceptor"/>
    <property type="evidence" value="ECO:0007669"/>
    <property type="project" value="InterPro"/>
</dbReference>
<evidence type="ECO:0000313" key="3">
    <source>
        <dbReference type="Proteomes" id="UP000294359"/>
    </source>
</evidence>
<dbReference type="EMBL" id="BMWW01000004">
    <property type="protein sequence ID" value="GGY90976.1"/>
    <property type="molecule type" value="Genomic_DNA"/>
</dbReference>
<reference evidence="2 3" key="2">
    <citation type="submission" date="2019-03" db="EMBL/GenBank/DDBJ databases">
        <title>Draft Genome Sequences of Six Type Strains of the Genus Massilia.</title>
        <authorList>
            <person name="Miess H."/>
            <person name="Frediansyhah A."/>
            <person name="Gross H."/>
        </authorList>
    </citation>
    <scope>NUCLEOTIDE SEQUENCE [LARGE SCALE GENOMIC DNA]</scope>
    <source>
        <strain evidence="2 3">DSM 17505</strain>
    </source>
</reference>
<dbReference type="InterPro" id="IPR006748">
    <property type="entry name" value="NH2Glyco/OHUrea_AB-resist_kin"/>
</dbReference>
<dbReference type="Proteomes" id="UP000294359">
    <property type="component" value="Chromosome"/>
</dbReference>
<reference evidence="1" key="1">
    <citation type="journal article" date="2014" name="Int. J. Syst. Evol. Microbiol.">
        <title>Complete genome sequence of Corynebacterium casei LMG S-19264T (=DSM 44701T), isolated from a smear-ripened cheese.</title>
        <authorList>
            <consortium name="US DOE Joint Genome Institute (JGI-PGF)"/>
            <person name="Walter F."/>
            <person name="Albersmeier A."/>
            <person name="Kalinowski J."/>
            <person name="Ruckert C."/>
        </authorList>
    </citation>
    <scope>NUCLEOTIDE SEQUENCE</scope>
    <source>
        <strain evidence="1">KCTC 12344</strain>
    </source>
</reference>
<dbReference type="EMBL" id="CP038026">
    <property type="protein sequence ID" value="QBQ37528.1"/>
    <property type="molecule type" value="Genomic_DNA"/>
</dbReference>
<dbReference type="Proteomes" id="UP000619512">
    <property type="component" value="Unassembled WGS sequence"/>
</dbReference>
<dbReference type="OrthoDB" id="3638028at2"/>
<organism evidence="1 4">
    <name type="scientific">Pseudoduganella plicata</name>
    <dbReference type="NCBI Taxonomy" id="321984"/>
    <lineage>
        <taxon>Bacteria</taxon>
        <taxon>Pseudomonadati</taxon>
        <taxon>Pseudomonadota</taxon>
        <taxon>Betaproteobacteria</taxon>
        <taxon>Burkholderiales</taxon>
        <taxon>Oxalobacteraceae</taxon>
        <taxon>Telluria group</taxon>
        <taxon>Pseudoduganella</taxon>
    </lineage>
</organism>
<accession>A0A4V1AU09</accession>
<dbReference type="InterPro" id="IPR011009">
    <property type="entry name" value="Kinase-like_dom_sf"/>
</dbReference>
<name>A0A4V1AU09_9BURK</name>
<evidence type="ECO:0000313" key="4">
    <source>
        <dbReference type="Proteomes" id="UP000619512"/>
    </source>
</evidence>
<gene>
    <name evidence="1" type="primary">str</name>
    <name evidence="2" type="ORF">E1742_16150</name>
    <name evidence="1" type="ORF">GCM10007388_25280</name>
</gene>
<dbReference type="GO" id="GO:0019748">
    <property type="term" value="P:secondary metabolic process"/>
    <property type="evidence" value="ECO:0007669"/>
    <property type="project" value="InterPro"/>
</dbReference>
<protein>
    <submittedName>
        <fullName evidence="2">3'-kinase</fullName>
    </submittedName>
    <submittedName>
        <fullName evidence="1">Streptomycin 3''-phosphotransferase</fullName>
    </submittedName>
</protein>
<keyword evidence="3" id="KW-1185">Reference proteome</keyword>
<dbReference type="AlphaFoldDB" id="A0A4V1AU09"/>
<dbReference type="SUPFAM" id="SSF56112">
    <property type="entry name" value="Protein kinase-like (PK-like)"/>
    <property type="match status" value="1"/>
</dbReference>
<dbReference type="Pfam" id="PF04655">
    <property type="entry name" value="APH_6_hur"/>
    <property type="match status" value="1"/>
</dbReference>
<dbReference type="RefSeq" id="WP_134386010.1">
    <property type="nucleotide sequence ID" value="NZ_BMWW01000004.1"/>
</dbReference>